<evidence type="ECO:0000256" key="2">
    <source>
        <dbReference type="ARBA" id="ARBA00022840"/>
    </source>
</evidence>
<dbReference type="InterPro" id="IPR043129">
    <property type="entry name" value="ATPase_NBD"/>
</dbReference>
<sequence length="463" mass="47644">MSSAAGPVLAIDFGTTSTRAVLSDGGRVRQLREPASDGWSWPSSVFLDEGVPLVGTAAEHRKRLAPAAYRDELKRHLGEEVPLDLGGRGYRPGLLVTLLLQSVRQEAERVNGAPVGRNVLTCPASWGPADPRREELLAAAGRAGIASPDLVPEPVAAALAPVAGDPLPPGSTVLVYDFGGGTFDAALVRLGGGGAGEEAEHTVLGCAALDDCGGRDLDAALAARLRANGGAALRALLEREGDAGPRARLELTGFARTLKHRLGAEVSASDVFPGSGLVVGLDRQELLSLARPLLVRTTDCCARLLRRAADEARTAGAEPPSVDAVILVGGSCELPGLPEHLAATLRLPLRRPEDPRTAVSQGAAAWASGGPVLTVAATGPLPDRTPLSWPLPPGPATLLEWRVGPGAAYAAGEVLARVRAADGSLLDLTAPRPGTLRAQHARPGAQVAGGDWLVTVSALPSRP</sequence>
<dbReference type="Gene3D" id="2.40.50.100">
    <property type="match status" value="1"/>
</dbReference>
<dbReference type="InterPro" id="IPR013126">
    <property type="entry name" value="Hsp_70_fam"/>
</dbReference>
<keyword evidence="1" id="KW-0547">Nucleotide-binding</keyword>
<reference evidence="5" key="1">
    <citation type="submission" date="2023-07" db="EMBL/GenBank/DDBJ databases">
        <title>30 novel species of actinomycetes from the DSMZ collection.</title>
        <authorList>
            <person name="Nouioui I."/>
        </authorList>
    </citation>
    <scope>NUCLEOTIDE SEQUENCE [LARGE SCALE GENOMIC DNA]</scope>
    <source>
        <strain evidence="5">DSM 44917</strain>
    </source>
</reference>
<keyword evidence="5" id="KW-1185">Reference proteome</keyword>
<evidence type="ECO:0000313" key="4">
    <source>
        <dbReference type="EMBL" id="MDT0308020.1"/>
    </source>
</evidence>
<protein>
    <submittedName>
        <fullName evidence="4">Hsp70 family protein</fullName>
    </submittedName>
</protein>
<dbReference type="PANTHER" id="PTHR42749:SF1">
    <property type="entry name" value="CELL SHAPE-DETERMINING PROTEIN MREB"/>
    <property type="match status" value="1"/>
</dbReference>
<dbReference type="Proteomes" id="UP001183388">
    <property type="component" value="Unassembled WGS sequence"/>
</dbReference>
<name>A0ABU2L8W7_9ACTN</name>
<keyword evidence="3" id="KW-0143">Chaperone</keyword>
<evidence type="ECO:0000256" key="1">
    <source>
        <dbReference type="ARBA" id="ARBA00022741"/>
    </source>
</evidence>
<comment type="caution">
    <text evidence="4">The sequence shown here is derived from an EMBL/GenBank/DDBJ whole genome shotgun (WGS) entry which is preliminary data.</text>
</comment>
<dbReference type="SUPFAM" id="SSF53067">
    <property type="entry name" value="Actin-like ATPase domain"/>
    <property type="match status" value="2"/>
</dbReference>
<dbReference type="EMBL" id="JAVREN010000017">
    <property type="protein sequence ID" value="MDT0308020.1"/>
    <property type="molecule type" value="Genomic_DNA"/>
</dbReference>
<dbReference type="InterPro" id="IPR011053">
    <property type="entry name" value="Single_hybrid_motif"/>
</dbReference>
<evidence type="ECO:0000313" key="5">
    <source>
        <dbReference type="Proteomes" id="UP001183388"/>
    </source>
</evidence>
<dbReference type="PRINTS" id="PR00301">
    <property type="entry name" value="HEATSHOCK70"/>
</dbReference>
<dbReference type="PANTHER" id="PTHR42749">
    <property type="entry name" value="CELL SHAPE-DETERMINING PROTEIN MREB"/>
    <property type="match status" value="1"/>
</dbReference>
<keyword evidence="2" id="KW-0067">ATP-binding</keyword>
<dbReference type="Pfam" id="PF00012">
    <property type="entry name" value="HSP70"/>
    <property type="match status" value="1"/>
</dbReference>
<organism evidence="4 5">
    <name type="scientific">Streptomyces boetiae</name>
    <dbReference type="NCBI Taxonomy" id="3075541"/>
    <lineage>
        <taxon>Bacteria</taxon>
        <taxon>Bacillati</taxon>
        <taxon>Actinomycetota</taxon>
        <taxon>Actinomycetes</taxon>
        <taxon>Kitasatosporales</taxon>
        <taxon>Streptomycetaceae</taxon>
        <taxon>Streptomyces</taxon>
    </lineage>
</organism>
<dbReference type="Gene3D" id="3.90.640.10">
    <property type="entry name" value="Actin, Chain A, domain 4"/>
    <property type="match status" value="1"/>
</dbReference>
<dbReference type="RefSeq" id="WP_311630972.1">
    <property type="nucleotide sequence ID" value="NZ_JAVREN010000017.1"/>
</dbReference>
<evidence type="ECO:0000256" key="3">
    <source>
        <dbReference type="ARBA" id="ARBA00023186"/>
    </source>
</evidence>
<dbReference type="Gene3D" id="3.30.420.40">
    <property type="match status" value="2"/>
</dbReference>
<dbReference type="SUPFAM" id="SSF51230">
    <property type="entry name" value="Single hybrid motif"/>
    <property type="match status" value="1"/>
</dbReference>
<accession>A0ABU2L8W7</accession>
<proteinExistence type="predicted"/>
<gene>
    <name evidence="4" type="ORF">RM780_13740</name>
</gene>